<protein>
    <submittedName>
        <fullName evidence="1">Uncharacterized protein</fullName>
    </submittedName>
</protein>
<proteinExistence type="predicted"/>
<dbReference type="Proteomes" id="UP000652761">
    <property type="component" value="Unassembled WGS sequence"/>
</dbReference>
<evidence type="ECO:0000313" key="2">
    <source>
        <dbReference type="Proteomes" id="UP000652761"/>
    </source>
</evidence>
<name>A0A843WYR5_COLES</name>
<dbReference type="AlphaFoldDB" id="A0A843WYR5"/>
<keyword evidence="2" id="KW-1185">Reference proteome</keyword>
<gene>
    <name evidence="1" type="ORF">Taro_042530</name>
</gene>
<organism evidence="1 2">
    <name type="scientific">Colocasia esculenta</name>
    <name type="common">Wild taro</name>
    <name type="synonym">Arum esculentum</name>
    <dbReference type="NCBI Taxonomy" id="4460"/>
    <lineage>
        <taxon>Eukaryota</taxon>
        <taxon>Viridiplantae</taxon>
        <taxon>Streptophyta</taxon>
        <taxon>Embryophyta</taxon>
        <taxon>Tracheophyta</taxon>
        <taxon>Spermatophyta</taxon>
        <taxon>Magnoliopsida</taxon>
        <taxon>Liliopsida</taxon>
        <taxon>Araceae</taxon>
        <taxon>Aroideae</taxon>
        <taxon>Colocasieae</taxon>
        <taxon>Colocasia</taxon>
    </lineage>
</organism>
<sequence>MHHSCRQVLLETGFQNHVGCWNPGFVDRQPGAVDRRALSVDRYTSSVDRYYFLSAPRNMVVAVMSIYRHMASWLSTDFVACLVL</sequence>
<dbReference type="EMBL" id="NMUH01004436">
    <property type="protein sequence ID" value="MQM09655.1"/>
    <property type="molecule type" value="Genomic_DNA"/>
</dbReference>
<reference evidence="1" key="1">
    <citation type="submission" date="2017-07" db="EMBL/GenBank/DDBJ databases">
        <title>Taro Niue Genome Assembly and Annotation.</title>
        <authorList>
            <person name="Atibalentja N."/>
            <person name="Keating K."/>
            <person name="Fields C.J."/>
        </authorList>
    </citation>
    <scope>NUCLEOTIDE SEQUENCE</scope>
    <source>
        <strain evidence="1">Niue_2</strain>
        <tissue evidence="1">Leaf</tissue>
    </source>
</reference>
<evidence type="ECO:0000313" key="1">
    <source>
        <dbReference type="EMBL" id="MQM09655.1"/>
    </source>
</evidence>
<accession>A0A843WYR5</accession>
<comment type="caution">
    <text evidence="1">The sequence shown here is derived from an EMBL/GenBank/DDBJ whole genome shotgun (WGS) entry which is preliminary data.</text>
</comment>